<dbReference type="NCBIfam" id="TIGR00765">
    <property type="entry name" value="yihY_not_rbn"/>
    <property type="match status" value="1"/>
</dbReference>
<proteinExistence type="predicted"/>
<dbReference type="InterPro" id="IPR017039">
    <property type="entry name" value="Virul_fac_BrkB"/>
</dbReference>
<evidence type="ECO:0000256" key="4">
    <source>
        <dbReference type="ARBA" id="ARBA00022989"/>
    </source>
</evidence>
<evidence type="ECO:0000256" key="6">
    <source>
        <dbReference type="SAM" id="Phobius"/>
    </source>
</evidence>
<sequence>MSDGTTSLAAAGCAFFATLSLFPALTALISVYGLVFDLQTIEPQLEVLKNLLPPAAYTLITNSIHTLVMQPHSSLTLGLVFSLTIVLWSASASSRSILQALNMVYHTRETRGVLYSQLMALAVTITGIIGACLTLALMVAAPAIVDYLPRLLAQLGVNISAAPAFVQFLVQSGTPVLIHWLAPIIMVLFVFTAVTLLYRFAPCRSWTRWRWILPGSIVATVMWVITSLGFSWYVAHFASYGTTYGPLGAVAAVMMWMFVSAYVVLFGATVDAEIEERGRAVLESEGFAVPPEG</sequence>
<organism evidence="7 8">
    <name type="scientific">Oecophyllibacter saccharovorans</name>
    <dbReference type="NCBI Taxonomy" id="2558360"/>
    <lineage>
        <taxon>Bacteria</taxon>
        <taxon>Pseudomonadati</taxon>
        <taxon>Pseudomonadota</taxon>
        <taxon>Alphaproteobacteria</taxon>
        <taxon>Acetobacterales</taxon>
        <taxon>Acetobacteraceae</taxon>
        <taxon>Oecophyllibacter</taxon>
    </lineage>
</organism>
<dbReference type="EMBL" id="SORZ01000002">
    <property type="protein sequence ID" value="TPW34577.1"/>
    <property type="molecule type" value="Genomic_DNA"/>
</dbReference>
<dbReference type="PANTHER" id="PTHR30213:SF0">
    <property type="entry name" value="UPF0761 MEMBRANE PROTEIN YIHY"/>
    <property type="match status" value="1"/>
</dbReference>
<feature type="transmembrane region" description="Helical" evidence="6">
    <location>
        <begin position="211"/>
        <end position="235"/>
    </location>
</feature>
<keyword evidence="2" id="KW-1003">Cell membrane</keyword>
<keyword evidence="8" id="KW-1185">Reference proteome</keyword>
<comment type="caution">
    <text evidence="7">The sequence shown here is derived from an EMBL/GenBank/DDBJ whole genome shotgun (WGS) entry which is preliminary data.</text>
</comment>
<dbReference type="GO" id="GO:0005886">
    <property type="term" value="C:plasma membrane"/>
    <property type="evidence" value="ECO:0007669"/>
    <property type="project" value="UniProtKB-SubCell"/>
</dbReference>
<accession>A0A506UMK3</accession>
<evidence type="ECO:0000313" key="8">
    <source>
        <dbReference type="Proteomes" id="UP000315037"/>
    </source>
</evidence>
<name>A0A506UMK3_9PROT</name>
<evidence type="ECO:0000256" key="3">
    <source>
        <dbReference type="ARBA" id="ARBA00022692"/>
    </source>
</evidence>
<evidence type="ECO:0000256" key="2">
    <source>
        <dbReference type="ARBA" id="ARBA00022475"/>
    </source>
</evidence>
<dbReference type="Proteomes" id="UP000315037">
    <property type="component" value="Unassembled WGS sequence"/>
</dbReference>
<feature type="transmembrane region" description="Helical" evidence="6">
    <location>
        <begin position="118"/>
        <end position="139"/>
    </location>
</feature>
<keyword evidence="3 6" id="KW-0812">Transmembrane</keyword>
<gene>
    <name evidence="7" type="ORF">E3202_07210</name>
</gene>
<dbReference type="PIRSF" id="PIRSF035875">
    <property type="entry name" value="RNase_BN"/>
    <property type="match status" value="1"/>
</dbReference>
<protein>
    <submittedName>
        <fullName evidence="7">YihY/virulence factor BrkB family protein</fullName>
    </submittedName>
</protein>
<feature type="transmembrane region" description="Helical" evidence="6">
    <location>
        <begin position="75"/>
        <end position="98"/>
    </location>
</feature>
<evidence type="ECO:0000313" key="7">
    <source>
        <dbReference type="EMBL" id="TPW34577.1"/>
    </source>
</evidence>
<keyword evidence="5 6" id="KW-0472">Membrane</keyword>
<dbReference type="AlphaFoldDB" id="A0A506UMK3"/>
<feature type="transmembrane region" description="Helical" evidence="6">
    <location>
        <begin position="176"/>
        <end position="199"/>
    </location>
</feature>
<dbReference type="PANTHER" id="PTHR30213">
    <property type="entry name" value="INNER MEMBRANE PROTEIN YHJD"/>
    <property type="match status" value="1"/>
</dbReference>
<keyword evidence="4 6" id="KW-1133">Transmembrane helix</keyword>
<dbReference type="Pfam" id="PF03631">
    <property type="entry name" value="Virul_fac_BrkB"/>
    <property type="match status" value="1"/>
</dbReference>
<comment type="subcellular location">
    <subcellularLocation>
        <location evidence="1">Cell membrane</location>
        <topology evidence="1">Multi-pass membrane protein</topology>
    </subcellularLocation>
</comment>
<feature type="transmembrane region" description="Helical" evidence="6">
    <location>
        <begin position="247"/>
        <end position="270"/>
    </location>
</feature>
<dbReference type="OrthoDB" id="9781030at2"/>
<evidence type="ECO:0000256" key="1">
    <source>
        <dbReference type="ARBA" id="ARBA00004651"/>
    </source>
</evidence>
<evidence type="ECO:0000256" key="5">
    <source>
        <dbReference type="ARBA" id="ARBA00023136"/>
    </source>
</evidence>
<reference evidence="7 8" key="1">
    <citation type="submission" date="2019-03" db="EMBL/GenBank/DDBJ databases">
        <title>The complete genome sequence of Neokomagataea sp. Jb2 NBRC113641.</title>
        <authorList>
            <person name="Chua K.-O."/>
            <person name="Chan K.-G."/>
            <person name="See-Too W.-S."/>
        </authorList>
    </citation>
    <scope>NUCLEOTIDE SEQUENCE [LARGE SCALE GENOMIC DNA]</scope>
    <source>
        <strain evidence="7 8">Jb2</strain>
    </source>
</reference>